<dbReference type="EMBL" id="CP046454">
    <property type="protein sequence ID" value="QGU05907.1"/>
    <property type="molecule type" value="Genomic_DNA"/>
</dbReference>
<evidence type="ECO:0000259" key="2">
    <source>
        <dbReference type="Pfam" id="PF14690"/>
    </source>
</evidence>
<feature type="domain" description="Transposase IS204/IS1001/IS1096/IS1165 DDE" evidence="1">
    <location>
        <begin position="165"/>
        <end position="423"/>
    </location>
</feature>
<dbReference type="InterPro" id="IPR029261">
    <property type="entry name" value="Transposase_Znf"/>
</dbReference>
<dbReference type="AlphaFoldDB" id="A0A6B8W1N2"/>
<dbReference type="PANTHER" id="PTHR33498">
    <property type="entry name" value="TRANSPOSASE FOR INSERTION SEQUENCE ELEMENT IS1557"/>
    <property type="match status" value="1"/>
</dbReference>
<dbReference type="InterPro" id="IPR002560">
    <property type="entry name" value="Transposase_DDE"/>
</dbReference>
<dbReference type="KEGG" id="ccoe:CETAM_13410"/>
<sequence length="438" mass="49047">MQPTTGNLVADTICRTAEIGLTITGAADAGNITVIDATPVAVSNACPECSRPGKLRDHVLRRLVDLPVVGFPTRLHVRVPRFTCANASCNRKIFQACLSCADDGAKLTHRVTRWILQRLAVDRMSVSATAKVLGVGWELVNQVAVDACRQLVYDNPSHLDGVRILGVDEHVWKHTRKPGQPSSLVTILVDLTPLVDGRGPARLLDIRPGRSAQVLRGWLQERDPAFREQVQVVTMDGFTGYASAVDQMLPDATKVMDPFHVVHLAADKLTRCRQRLQRETSGRRGRKDDPLYKHRRTLLTRTNYLTERQKQRLEMLWATDDDYVALEVTWLFYQDMIAAYGHPKKSEGKKLMSRVINSIRKGLPEGLAELAQLGRTLWRRREDVLAYFDIGASNGPVEAINGRLEHLRGIALGFRNLNHYILRCLIHSGQLQGRINAL</sequence>
<dbReference type="Proteomes" id="UP000425178">
    <property type="component" value="Plasmid pCETAM"/>
</dbReference>
<dbReference type="Pfam" id="PF14690">
    <property type="entry name" value="Zn_ribbon_ISL3"/>
    <property type="match status" value="1"/>
</dbReference>
<reference evidence="3 4" key="1">
    <citation type="journal article" date="2021" name="Int. J. Syst. Evol. Microbiol.">
        <title>Classification of three corynebacterial strains isolated from a small paddock in North Rhine-Westphalia: proposal of &lt;i&gt;Corynebacterium kalinowskii&lt;/i&gt; sp. nov., &lt;i&gt;Corynebacterium comes&lt;/i&gt; sp. nov. and &lt;i&gt;Corynebacterium occultum&lt;/i&gt; sp. nov.</title>
        <authorList>
            <person name="Schaffert L."/>
            <person name="Ruwe M."/>
            <person name="Milse J."/>
            <person name="Hanuschka K."/>
            <person name="Ortseifen V."/>
            <person name="Droste J."/>
            <person name="Brandt D."/>
            <person name="Schl L."/>
            <person name="Kutter Y."/>
            <person name="Vinke S."/>
            <person name="Vieh P."/>
            <person name="Jacob L."/>
            <person name="L N.C."/>
            <person name="Schulte-Berndt E."/>
            <person name="Hain C."/>
            <person name="Linder M."/>
            <person name="Schmidt P."/>
            <person name="Wollenschl L."/>
            <person name="Luttermann T."/>
            <person name="Thieme E."/>
            <person name="Hassa J."/>
            <person name="Haak M."/>
            <person name="Wittchen M."/>
            <person name="Mentz A."/>
            <person name="Persicke M."/>
            <person name="Busche T."/>
            <person name="R C."/>
        </authorList>
    </citation>
    <scope>NUCLEOTIDE SEQUENCE [LARGE SCALE GENOMIC DNA]</scope>
    <source>
        <strain evidence="3 4">2019</strain>
    </source>
</reference>
<evidence type="ECO:0000313" key="4">
    <source>
        <dbReference type="Proteomes" id="UP000425178"/>
    </source>
</evidence>
<keyword evidence="3" id="KW-0614">Plasmid</keyword>
<evidence type="ECO:0000259" key="1">
    <source>
        <dbReference type="Pfam" id="PF01610"/>
    </source>
</evidence>
<name>A0A6B8W1N2_9CORY</name>
<dbReference type="InterPro" id="IPR047951">
    <property type="entry name" value="Transpos_ISL3"/>
</dbReference>
<evidence type="ECO:0000313" key="3">
    <source>
        <dbReference type="EMBL" id="QGU05907.1"/>
    </source>
</evidence>
<organism evidence="3 4">
    <name type="scientific">Corynebacterium comes</name>
    <dbReference type="NCBI Taxonomy" id="2675218"/>
    <lineage>
        <taxon>Bacteria</taxon>
        <taxon>Bacillati</taxon>
        <taxon>Actinomycetota</taxon>
        <taxon>Actinomycetes</taxon>
        <taxon>Mycobacteriales</taxon>
        <taxon>Corynebacteriaceae</taxon>
        <taxon>Corynebacterium</taxon>
    </lineage>
</organism>
<protein>
    <submittedName>
        <fullName evidence="3">Transposase</fullName>
    </submittedName>
</protein>
<dbReference type="NCBIfam" id="NF033550">
    <property type="entry name" value="transpos_ISL3"/>
    <property type="match status" value="1"/>
</dbReference>
<gene>
    <name evidence="3" type="ORF">CETAM_13410</name>
</gene>
<geneLocation type="plasmid" evidence="3 4">
    <name>pCETAM</name>
</geneLocation>
<dbReference type="PANTHER" id="PTHR33498:SF1">
    <property type="entry name" value="TRANSPOSASE FOR INSERTION SEQUENCE ELEMENT IS1557"/>
    <property type="match status" value="1"/>
</dbReference>
<feature type="domain" description="Transposase IS204/IS1001/IS1096/IS1165 zinc-finger" evidence="2">
    <location>
        <begin position="45"/>
        <end position="86"/>
    </location>
</feature>
<dbReference type="RefSeq" id="WP_156229540.1">
    <property type="nucleotide sequence ID" value="NZ_CP046454.1"/>
</dbReference>
<accession>A0A6B8W1N2</accession>
<dbReference type="Pfam" id="PF01610">
    <property type="entry name" value="DDE_Tnp_ISL3"/>
    <property type="match status" value="1"/>
</dbReference>
<keyword evidence="4" id="KW-1185">Reference proteome</keyword>
<proteinExistence type="predicted"/>